<accession>A0A6C0I5M7</accession>
<sequence>MISCEFCCLDVSKSNYSKHKKTDICKNITVIINKYKTENNNITKECDMIVNNIKEECNQHKYKITTLEIQLKDALDKAEEYRKIVEKTANKTTVKNYNHNNYLNYISTEPLKLSEISKQVKQIVNCETMMLDDSEFHDHIVDNLLKDENGKDKVLCTDINRKNFSYKDEKSGELICDPELERLRVQLKKGADVKHLKRDLLNILVQEYEDNGSVGEDPYKKFYDILLKIDFGTPFIEHVAKKTYVKTKSTDHNED</sequence>
<proteinExistence type="predicted"/>
<feature type="coiled-coil region" evidence="1">
    <location>
        <begin position="50"/>
        <end position="91"/>
    </location>
</feature>
<dbReference type="EMBL" id="MN740111">
    <property type="protein sequence ID" value="QHT88204.1"/>
    <property type="molecule type" value="Genomic_DNA"/>
</dbReference>
<reference evidence="2" key="1">
    <citation type="journal article" date="2020" name="Nature">
        <title>Giant virus diversity and host interactions through global metagenomics.</title>
        <authorList>
            <person name="Schulz F."/>
            <person name="Roux S."/>
            <person name="Paez-Espino D."/>
            <person name="Jungbluth S."/>
            <person name="Walsh D.A."/>
            <person name="Denef V.J."/>
            <person name="McMahon K.D."/>
            <person name="Konstantinidis K.T."/>
            <person name="Eloe-Fadrosh E.A."/>
            <person name="Kyrpides N.C."/>
            <person name="Woyke T."/>
        </authorList>
    </citation>
    <scope>NUCLEOTIDE SEQUENCE</scope>
    <source>
        <strain evidence="2">GVMAG-M-3300023184-24</strain>
    </source>
</reference>
<name>A0A6C0I5M7_9ZZZZ</name>
<protein>
    <submittedName>
        <fullName evidence="2">Uncharacterized protein</fullName>
    </submittedName>
</protein>
<organism evidence="2">
    <name type="scientific">viral metagenome</name>
    <dbReference type="NCBI Taxonomy" id="1070528"/>
    <lineage>
        <taxon>unclassified sequences</taxon>
        <taxon>metagenomes</taxon>
        <taxon>organismal metagenomes</taxon>
    </lineage>
</organism>
<evidence type="ECO:0000256" key="1">
    <source>
        <dbReference type="SAM" id="Coils"/>
    </source>
</evidence>
<evidence type="ECO:0000313" key="2">
    <source>
        <dbReference type="EMBL" id="QHT88204.1"/>
    </source>
</evidence>
<keyword evidence="1" id="KW-0175">Coiled coil</keyword>
<dbReference type="AlphaFoldDB" id="A0A6C0I5M7"/>